<keyword evidence="5" id="KW-0378">Hydrolase</keyword>
<feature type="transmembrane region" description="Helical" evidence="8">
    <location>
        <begin position="80"/>
        <end position="103"/>
    </location>
</feature>
<keyword evidence="11" id="KW-1185">Reference proteome</keyword>
<name>E5XU00_SEGRC</name>
<comment type="subcellular location">
    <subcellularLocation>
        <location evidence="1">Membrane</location>
        <topology evidence="1">Multi-pass membrane protein</topology>
    </subcellularLocation>
</comment>
<dbReference type="EMBL" id="ACZI02000001">
    <property type="protein sequence ID" value="EFV12169.2"/>
    <property type="molecule type" value="Genomic_DNA"/>
</dbReference>
<gene>
    <name evidence="10" type="ORF">HMPREF9336_02972</name>
</gene>
<evidence type="ECO:0000256" key="3">
    <source>
        <dbReference type="ARBA" id="ARBA00022670"/>
    </source>
</evidence>
<evidence type="ECO:0000259" key="9">
    <source>
        <dbReference type="Pfam" id="PF01694"/>
    </source>
</evidence>
<evidence type="ECO:0000256" key="7">
    <source>
        <dbReference type="ARBA" id="ARBA00023136"/>
    </source>
</evidence>
<dbReference type="SUPFAM" id="SSF144091">
    <property type="entry name" value="Rhomboid-like"/>
    <property type="match status" value="1"/>
</dbReference>
<dbReference type="PANTHER" id="PTHR43066">
    <property type="entry name" value="RHOMBOID-RELATED PROTEIN"/>
    <property type="match status" value="1"/>
</dbReference>
<evidence type="ECO:0000313" key="10">
    <source>
        <dbReference type="EMBL" id="EFV12169.2"/>
    </source>
</evidence>
<dbReference type="GO" id="GO:0016020">
    <property type="term" value="C:membrane"/>
    <property type="evidence" value="ECO:0007669"/>
    <property type="project" value="UniProtKB-SubCell"/>
</dbReference>
<feature type="transmembrane region" description="Helical" evidence="8">
    <location>
        <begin position="151"/>
        <end position="169"/>
    </location>
</feature>
<comment type="similarity">
    <text evidence="2">Belongs to the peptidase S54 family.</text>
</comment>
<protein>
    <recommendedName>
        <fullName evidence="9">Peptidase S54 rhomboid domain-containing protein</fullName>
    </recommendedName>
</protein>
<keyword evidence="7 8" id="KW-0472">Membrane</keyword>
<feature type="domain" description="Peptidase S54 rhomboid" evidence="9">
    <location>
        <begin position="56"/>
        <end position="195"/>
    </location>
</feature>
<sequence length="205" mass="21698">MTPPNVPARPSRGDQWKIGATLVLGYLALLYVVEFVDGLDRHRLDRYGIRPLEPEGLWGILFAPFLHAGWQHLNANAGAILVLGLVGVVAGLGRFLVATAIIWTVGGLGTWLIGDVGSRWPTIHIGASGLVFGWLAFLLVQGLFSRKPGQILIGLAVFFCYGAVLWGVLPGQQGVSWQGHLCGALSGVLAAFALSGRGRPGRAAG</sequence>
<evidence type="ECO:0000256" key="1">
    <source>
        <dbReference type="ARBA" id="ARBA00004141"/>
    </source>
</evidence>
<dbReference type="Gene3D" id="1.20.1540.10">
    <property type="entry name" value="Rhomboid-like"/>
    <property type="match status" value="1"/>
</dbReference>
<dbReference type="eggNOG" id="COG0705">
    <property type="taxonomic scope" value="Bacteria"/>
</dbReference>
<organism evidence="10 11">
    <name type="scientific">Segniliparus rugosus (strain ATCC BAA-974 / DSM 45345 / CCUG 50838 / CIP 108380 / JCM 13579 / CDC 945)</name>
    <dbReference type="NCBI Taxonomy" id="679197"/>
    <lineage>
        <taxon>Bacteria</taxon>
        <taxon>Bacillati</taxon>
        <taxon>Actinomycetota</taxon>
        <taxon>Actinomycetes</taxon>
        <taxon>Mycobacteriales</taxon>
        <taxon>Segniliparaceae</taxon>
        <taxon>Segniliparus</taxon>
    </lineage>
</organism>
<dbReference type="PANTHER" id="PTHR43066:SF1">
    <property type="entry name" value="RHOMBOID PROTEIN 2"/>
    <property type="match status" value="1"/>
</dbReference>
<feature type="transmembrane region" description="Helical" evidence="8">
    <location>
        <begin position="123"/>
        <end position="144"/>
    </location>
</feature>
<feature type="transmembrane region" description="Helical" evidence="8">
    <location>
        <begin position="18"/>
        <end position="36"/>
    </location>
</feature>
<comment type="caution">
    <text evidence="10">The sequence shown here is derived from an EMBL/GenBank/DDBJ whole genome shotgun (WGS) entry which is preliminary data.</text>
</comment>
<keyword evidence="4 8" id="KW-0812">Transmembrane</keyword>
<evidence type="ECO:0000313" key="11">
    <source>
        <dbReference type="Proteomes" id="UP000004816"/>
    </source>
</evidence>
<reference evidence="10 11" key="1">
    <citation type="journal article" date="2011" name="Stand. Genomic Sci.">
        <title>High quality draft genome sequence of Segniliparus rugosus CDC 945(T)= (ATCC BAA-974(T)).</title>
        <authorList>
            <person name="Earl A.M."/>
            <person name="Desjardins C.A."/>
            <person name="Fitzgerald M.G."/>
            <person name="Arachchi H.M."/>
            <person name="Zeng Q."/>
            <person name="Mehta T."/>
            <person name="Griggs A."/>
            <person name="Birren B.W."/>
            <person name="Toney N.C."/>
            <person name="Carr J."/>
            <person name="Posey J."/>
            <person name="Butler W.R."/>
        </authorList>
    </citation>
    <scope>NUCLEOTIDE SEQUENCE [LARGE SCALE GENOMIC DNA]</scope>
    <source>
        <strain evidence="11">ATCC BAA-974 / DSM 45345 / CCUG 50838 / CIP 108380 / JCM 13579 / CDC 945</strain>
    </source>
</reference>
<evidence type="ECO:0000256" key="4">
    <source>
        <dbReference type="ARBA" id="ARBA00022692"/>
    </source>
</evidence>
<dbReference type="InterPro" id="IPR022764">
    <property type="entry name" value="Peptidase_S54_rhomboid_dom"/>
</dbReference>
<accession>E5XU00</accession>
<evidence type="ECO:0000256" key="8">
    <source>
        <dbReference type="SAM" id="Phobius"/>
    </source>
</evidence>
<evidence type="ECO:0000256" key="6">
    <source>
        <dbReference type="ARBA" id="ARBA00022989"/>
    </source>
</evidence>
<dbReference type="InterPro" id="IPR035952">
    <property type="entry name" value="Rhomboid-like_sf"/>
</dbReference>
<dbReference type="GO" id="GO:0006508">
    <property type="term" value="P:proteolysis"/>
    <property type="evidence" value="ECO:0007669"/>
    <property type="project" value="UniProtKB-KW"/>
</dbReference>
<dbReference type="STRING" id="679197.HMPREF9336_02972"/>
<dbReference type="HOGENOM" id="CLU_067823_2_0_11"/>
<evidence type="ECO:0000256" key="2">
    <source>
        <dbReference type="ARBA" id="ARBA00009045"/>
    </source>
</evidence>
<dbReference type="Pfam" id="PF01694">
    <property type="entry name" value="Rhomboid"/>
    <property type="match status" value="1"/>
</dbReference>
<dbReference type="Proteomes" id="UP000004816">
    <property type="component" value="Unassembled WGS sequence"/>
</dbReference>
<dbReference type="GO" id="GO:0004252">
    <property type="term" value="F:serine-type endopeptidase activity"/>
    <property type="evidence" value="ECO:0007669"/>
    <property type="project" value="InterPro"/>
</dbReference>
<keyword evidence="3" id="KW-0645">Protease</keyword>
<keyword evidence="6 8" id="KW-1133">Transmembrane helix</keyword>
<dbReference type="AlphaFoldDB" id="E5XU00"/>
<proteinExistence type="inferred from homology"/>
<dbReference type="OrthoDB" id="465874at2"/>
<feature type="transmembrane region" description="Helical" evidence="8">
    <location>
        <begin position="175"/>
        <end position="194"/>
    </location>
</feature>
<evidence type="ECO:0000256" key="5">
    <source>
        <dbReference type="ARBA" id="ARBA00022801"/>
    </source>
</evidence>